<evidence type="ECO:0000256" key="13">
    <source>
        <dbReference type="ARBA" id="ARBA00023125"/>
    </source>
</evidence>
<protein>
    <recommendedName>
        <fullName evidence="4 17">Transcriptional activator protein</fullName>
        <shortName evidence="17">TrAP</shortName>
    </recommendedName>
</protein>
<dbReference type="GO" id="GO:0008270">
    <property type="term" value="F:zinc ion binding"/>
    <property type="evidence" value="ECO:0007669"/>
    <property type="project" value="UniProtKB-KW"/>
</dbReference>
<proteinExistence type="inferred from homology"/>
<evidence type="ECO:0000256" key="4">
    <source>
        <dbReference type="ARBA" id="ARBA00014388"/>
    </source>
</evidence>
<evidence type="ECO:0000256" key="6">
    <source>
        <dbReference type="ARBA" id="ARBA00022553"/>
    </source>
</evidence>
<evidence type="ECO:0000256" key="3">
    <source>
        <dbReference type="ARBA" id="ARBA00007672"/>
    </source>
</evidence>
<dbReference type="EMBL" id="KM595093">
    <property type="protein sequence ID" value="AIQ85877.1"/>
    <property type="molecule type" value="Genomic_DNA"/>
</dbReference>
<keyword evidence="7 17" id="KW-1048">Host nucleus</keyword>
<evidence type="ECO:0000256" key="14">
    <source>
        <dbReference type="ARBA" id="ARBA00023159"/>
    </source>
</evidence>
<accession>A0A089NDL4</accession>
<evidence type="ECO:0000256" key="10">
    <source>
        <dbReference type="ARBA" id="ARBA00022723"/>
    </source>
</evidence>
<evidence type="ECO:0000313" key="19">
    <source>
        <dbReference type="EMBL" id="AIQ85872.1"/>
    </source>
</evidence>
<comment type="subunit">
    <text evidence="17">Monomer. Homodimer. Homooligomer. Self-interaction correlates with nuclear localization and efficient activation of transcription.</text>
</comment>
<evidence type="ECO:0000256" key="9">
    <source>
        <dbReference type="ARBA" id="ARBA00022632"/>
    </source>
</evidence>
<dbReference type="GO" id="GO:0052170">
    <property type="term" value="P:symbiont-mediated suppression of host innate immune response"/>
    <property type="evidence" value="ECO:0007669"/>
    <property type="project" value="UniProtKB-KW"/>
</dbReference>
<keyword evidence="9" id="KW-1090">Inhibition of host innate immune response by virus</keyword>
<dbReference type="Pfam" id="PF01440">
    <property type="entry name" value="Gemini_AL2"/>
    <property type="match status" value="1"/>
</dbReference>
<feature type="region of interest" description="Disordered" evidence="18">
    <location>
        <begin position="120"/>
        <end position="174"/>
    </location>
</feature>
<organismHost>
    <name type="scientific">Phaseolus vulgaris</name>
    <name type="common">Kidney bean</name>
    <name type="synonym">French bean</name>
    <dbReference type="NCBI Taxonomy" id="3885"/>
</organismHost>
<evidence type="ECO:0000256" key="16">
    <source>
        <dbReference type="ARBA" id="ARBA00023280"/>
    </source>
</evidence>
<evidence type="ECO:0000256" key="5">
    <source>
        <dbReference type="ARBA" id="ARBA00022463"/>
    </source>
</evidence>
<keyword evidence="14 17" id="KW-0010">Activator</keyword>
<evidence type="ECO:0000256" key="1">
    <source>
        <dbReference type="ARBA" id="ARBA00004147"/>
    </source>
</evidence>
<keyword evidence="13 17" id="KW-0238">DNA-binding</keyword>
<keyword evidence="11 17" id="KW-0863">Zinc-finger</keyword>
<sequence>MESRFKLKVESHQSCCAILERGPVIKISSTKPRTRHYESGLKKMPNSSSSKVPSIKAQHRIAKKRAVRRRRIDLDCGCSIYIHINCAKDGNGFTHMGRHHCASGREFRFYLGGSKSPLFQDEQRGGSTLHAHKDIPHSNPVQPQPEESTKSSQSVPELPSLDGIDSSFWDDIFE</sequence>
<keyword evidence="8 17" id="KW-0945">Host-virus interaction</keyword>
<comment type="similarity">
    <text evidence="3 17">Belongs to the geminiviridae transcriptional activator protein family.</text>
</comment>
<dbReference type="GO" id="GO:0019028">
    <property type="term" value="C:viral capsid"/>
    <property type="evidence" value="ECO:0007669"/>
    <property type="project" value="InterPro"/>
</dbReference>
<keyword evidence="10 17" id="KW-0479">Metal-binding</keyword>
<organismHost>
    <name type="scientific">Cucurbita pepo</name>
    <name type="common">Vegetable marrow</name>
    <name type="synonym">Summer squash</name>
    <dbReference type="NCBI Taxonomy" id="3663"/>
</organismHost>
<evidence type="ECO:0000256" key="15">
    <source>
        <dbReference type="ARBA" id="ARBA00023200"/>
    </source>
</evidence>
<keyword evidence="12 17" id="KW-0862">Zinc</keyword>
<dbReference type="GO" id="GO:0003677">
    <property type="term" value="F:DNA binding"/>
    <property type="evidence" value="ECO:0007669"/>
    <property type="project" value="UniProtKB-KW"/>
</dbReference>
<dbReference type="GO" id="GO:0030430">
    <property type="term" value="C:host cell cytoplasm"/>
    <property type="evidence" value="ECO:0007669"/>
    <property type="project" value="UniProtKB-SubCell"/>
</dbReference>
<name>A0A089NDL4_SLCV</name>
<evidence type="ECO:0000256" key="7">
    <source>
        <dbReference type="ARBA" id="ARBA00022562"/>
    </source>
</evidence>
<organism evidence="19">
    <name type="scientific">Squash leaf curl virus</name>
    <name type="common">SLCV</name>
    <dbReference type="NCBI Taxonomy" id="10829"/>
    <lineage>
        <taxon>Viruses</taxon>
        <taxon>Monodnaviria</taxon>
        <taxon>Shotokuvirae</taxon>
        <taxon>Cressdnaviricota</taxon>
        <taxon>Repensiviricetes</taxon>
        <taxon>Geplafuvirales</taxon>
        <taxon>Geminiviridae</taxon>
        <taxon>Begomovirus</taxon>
        <taxon>Begomovirus cucurbitapeponis</taxon>
    </lineage>
</organism>
<evidence type="ECO:0000256" key="12">
    <source>
        <dbReference type="ARBA" id="ARBA00022833"/>
    </source>
</evidence>
<dbReference type="GO" id="GO:0005198">
    <property type="term" value="F:structural molecule activity"/>
    <property type="evidence" value="ECO:0007669"/>
    <property type="project" value="InterPro"/>
</dbReference>
<evidence type="ECO:0000313" key="20">
    <source>
        <dbReference type="EMBL" id="AIQ85877.1"/>
    </source>
</evidence>
<organismHost>
    <name type="scientific">Cucurbita moschata</name>
    <name type="common">Winter crookneck squash</name>
    <name type="synonym">Cucurbita pepo var. moschata</name>
    <dbReference type="NCBI Taxonomy" id="3662"/>
</organismHost>
<reference evidence="19" key="1">
    <citation type="journal article" date="2014" name="Virol. J.">
        <title>Frequent migration of introduced cucurbit-infecting begomoviruses among Middle Eastern countries.</title>
        <authorList>
            <person name="Lapidot M."/>
            <person name="Gelbart D."/>
            <person name="Gal-On A."/>
            <person name="Sela N."/>
            <person name="Anfoka G."/>
            <person name="Haj Ahmed F."/>
            <person name="Abou-Jawada Y."/>
            <person name="Sobh H."/>
            <person name="Mazyad H."/>
            <person name="Aboul-Ata A.A."/>
            <person name="Kamal El-Attar A."/>
            <person name="Ali-Shtayeh M.S."/>
            <person name="Jamous R.M."/>
            <person name="Polston J.E."/>
            <person name="Duffy S."/>
        </authorList>
    </citation>
    <scope>NUCLEOTIDE SEQUENCE</scope>
    <source>
        <strain evidence="19">IL1-2</strain>
        <strain evidence="20">IL1-3</strain>
    </source>
</reference>
<keyword evidence="15 17" id="KW-1035">Host cytoplasm</keyword>
<dbReference type="InterPro" id="IPR000942">
    <property type="entry name" value="Gemini_AL2"/>
</dbReference>
<comment type="function">
    <text evidence="17">Strong activator of the late viral genes promoters. Acts as a suppressor of RNA-mediated gene silencing, also known as post-transcriptional gene silencing (PTGS), a mechanism of plant viral defense that limits the accumulation of viral RNAs. Also suppresses the host basal defense by interacting with and inhibiting SNF1 kinase, a key regulator of cell metabolism implicated in innate antiviral defense. Determines pathogenicity.</text>
</comment>
<evidence type="ECO:0000256" key="18">
    <source>
        <dbReference type="SAM" id="MobiDB-lite"/>
    </source>
</evidence>
<comment type="domain">
    <text evidence="17">The zinc finger and the transactivation region are involved in PTGS suppression.</text>
</comment>
<evidence type="ECO:0000256" key="8">
    <source>
        <dbReference type="ARBA" id="ARBA00022581"/>
    </source>
</evidence>
<dbReference type="GO" id="GO:0042025">
    <property type="term" value="C:host cell nucleus"/>
    <property type="evidence" value="ECO:0007669"/>
    <property type="project" value="UniProtKB-SubCell"/>
</dbReference>
<evidence type="ECO:0000256" key="17">
    <source>
        <dbReference type="RuleBase" id="RU363028"/>
    </source>
</evidence>
<evidence type="ECO:0000256" key="2">
    <source>
        <dbReference type="ARBA" id="ARBA00004192"/>
    </source>
</evidence>
<comment type="subcellular location">
    <subcellularLocation>
        <location evidence="2 17">Host cytoplasm</location>
    </subcellularLocation>
    <subcellularLocation>
        <location evidence="1 17">Host nucleus</location>
    </subcellularLocation>
</comment>
<keyword evidence="16" id="KW-0899">Viral immunoevasion</keyword>
<evidence type="ECO:0000256" key="11">
    <source>
        <dbReference type="ARBA" id="ARBA00022771"/>
    </source>
</evidence>
<dbReference type="PRINTS" id="PR00230">
    <property type="entry name" value="GEMCOATAL2"/>
</dbReference>
<keyword evidence="6" id="KW-0597">Phosphoprotein</keyword>
<dbReference type="EMBL" id="KM595092">
    <property type="protein sequence ID" value="AIQ85872.1"/>
    <property type="molecule type" value="Genomic_DNA"/>
</dbReference>
<keyword evidence="5 17" id="KW-0941">Suppressor of RNA silencing</keyword>
<feature type="region of interest" description="Disordered" evidence="18">
    <location>
        <begin position="31"/>
        <end position="59"/>
    </location>
</feature>